<dbReference type="EC" id="3.5.4.16" evidence="8"/>
<keyword evidence="8" id="KW-0547">Nucleotide-binding</keyword>
<proteinExistence type="inferred from homology"/>
<dbReference type="FunFam" id="3.30.1130.10:FF:000001">
    <property type="entry name" value="GTP cyclohydrolase 1"/>
    <property type="match status" value="1"/>
</dbReference>
<evidence type="ECO:0000256" key="4">
    <source>
        <dbReference type="ARBA" id="ARBA00011857"/>
    </source>
</evidence>
<dbReference type="GO" id="GO:0005737">
    <property type="term" value="C:cytoplasm"/>
    <property type="evidence" value="ECO:0007669"/>
    <property type="project" value="TreeGrafter"/>
</dbReference>
<dbReference type="InterPro" id="IPR043134">
    <property type="entry name" value="GTP-CH-I_N"/>
</dbReference>
<dbReference type="InterPro" id="IPR018234">
    <property type="entry name" value="GTP_CycHdrlase_I_CS"/>
</dbReference>
<dbReference type="PANTHER" id="PTHR11109">
    <property type="entry name" value="GTP CYCLOHYDROLASE I"/>
    <property type="match status" value="1"/>
</dbReference>
<comment type="caution">
    <text evidence="11">The sequence shown here is derived from an EMBL/GenBank/DDBJ whole genome shotgun (WGS) entry which is preliminary data.</text>
</comment>
<dbReference type="InterPro" id="IPR043133">
    <property type="entry name" value="GTP-CH-I_C/QueF"/>
</dbReference>
<accession>A0A845QF18</accession>
<evidence type="ECO:0000256" key="8">
    <source>
        <dbReference type="HAMAP-Rule" id="MF_00223"/>
    </source>
</evidence>
<keyword evidence="5 8" id="KW-0554">One-carbon metabolism</keyword>
<dbReference type="NCBIfam" id="NF006826">
    <property type="entry name" value="PRK09347.1-3"/>
    <property type="match status" value="1"/>
</dbReference>
<comment type="subunit">
    <text evidence="8">Homopolymer.</text>
</comment>
<evidence type="ECO:0000256" key="2">
    <source>
        <dbReference type="ARBA" id="ARBA00005080"/>
    </source>
</evidence>
<dbReference type="PANTHER" id="PTHR11109:SF7">
    <property type="entry name" value="GTP CYCLOHYDROLASE 1"/>
    <property type="match status" value="1"/>
</dbReference>
<dbReference type="EMBL" id="WXYQ01000012">
    <property type="protein sequence ID" value="NBG96868.1"/>
    <property type="molecule type" value="Genomic_DNA"/>
</dbReference>
<keyword evidence="12" id="KW-1185">Reference proteome</keyword>
<dbReference type="InterPro" id="IPR001474">
    <property type="entry name" value="GTP_CycHdrlase_I"/>
</dbReference>
<dbReference type="Pfam" id="PF01227">
    <property type="entry name" value="GTP_cyclohydroI"/>
    <property type="match status" value="1"/>
</dbReference>
<evidence type="ECO:0000256" key="5">
    <source>
        <dbReference type="ARBA" id="ARBA00022563"/>
    </source>
</evidence>
<dbReference type="Gene3D" id="1.10.286.10">
    <property type="match status" value="1"/>
</dbReference>
<evidence type="ECO:0000259" key="10">
    <source>
        <dbReference type="Pfam" id="PF01227"/>
    </source>
</evidence>
<dbReference type="OrthoDB" id="9801207at2"/>
<evidence type="ECO:0000256" key="1">
    <source>
        <dbReference type="ARBA" id="ARBA00001052"/>
    </source>
</evidence>
<keyword evidence="7 8" id="KW-0342">GTP-binding</keyword>
<dbReference type="RefSeq" id="WP_027842018.1">
    <property type="nucleotide sequence ID" value="NZ_BMHN01000001.1"/>
</dbReference>
<feature type="binding site" evidence="8">
    <location>
        <position position="97"/>
    </location>
    <ligand>
        <name>Zn(2+)</name>
        <dbReference type="ChEBI" id="CHEBI:29105"/>
    </ligand>
</feature>
<dbReference type="NCBIfam" id="TIGR00063">
    <property type="entry name" value="folE"/>
    <property type="match status" value="1"/>
</dbReference>
<feature type="binding site" evidence="8">
    <location>
        <position position="168"/>
    </location>
    <ligand>
        <name>Zn(2+)</name>
        <dbReference type="ChEBI" id="CHEBI:29105"/>
    </ligand>
</feature>
<comment type="subunit">
    <text evidence="4">Toroid-shaped homodecamer, composed of two pentamers of five dimers.</text>
</comment>
<dbReference type="NCBIfam" id="NF006825">
    <property type="entry name" value="PRK09347.1-2"/>
    <property type="match status" value="1"/>
</dbReference>
<dbReference type="FunFam" id="1.10.286.10:FF:000001">
    <property type="entry name" value="GTP cyclohydrolase 1"/>
    <property type="match status" value="1"/>
</dbReference>
<dbReference type="GO" id="GO:0008270">
    <property type="term" value="F:zinc ion binding"/>
    <property type="evidence" value="ECO:0007669"/>
    <property type="project" value="UniProtKB-UniRule"/>
</dbReference>
<dbReference type="InterPro" id="IPR020602">
    <property type="entry name" value="GTP_CycHdrlase_I_dom"/>
</dbReference>
<dbReference type="GO" id="GO:0005525">
    <property type="term" value="F:GTP binding"/>
    <property type="evidence" value="ECO:0007669"/>
    <property type="project" value="UniProtKB-KW"/>
</dbReference>
<dbReference type="GO" id="GO:0006729">
    <property type="term" value="P:tetrahydrobiopterin biosynthetic process"/>
    <property type="evidence" value="ECO:0007669"/>
    <property type="project" value="TreeGrafter"/>
</dbReference>
<evidence type="ECO:0000313" key="12">
    <source>
        <dbReference type="Proteomes" id="UP000470384"/>
    </source>
</evidence>
<dbReference type="GO" id="GO:0003934">
    <property type="term" value="F:GTP cyclohydrolase I activity"/>
    <property type="evidence" value="ECO:0007669"/>
    <property type="project" value="UniProtKB-UniRule"/>
</dbReference>
<dbReference type="GeneID" id="300654288"/>
<keyword evidence="8" id="KW-0862">Zinc</keyword>
<keyword evidence="6 8" id="KW-0378">Hydrolase</keyword>
<evidence type="ECO:0000256" key="3">
    <source>
        <dbReference type="ARBA" id="ARBA00008085"/>
    </source>
</evidence>
<gene>
    <name evidence="8 11" type="primary">folE</name>
    <name evidence="11" type="ORF">GTQ45_14105</name>
</gene>
<dbReference type="GO" id="GO:0006730">
    <property type="term" value="P:one-carbon metabolic process"/>
    <property type="evidence" value="ECO:0007669"/>
    <property type="project" value="UniProtKB-UniRule"/>
</dbReference>
<dbReference type="GO" id="GO:0046654">
    <property type="term" value="P:tetrahydrofolate biosynthetic process"/>
    <property type="evidence" value="ECO:0007669"/>
    <property type="project" value="UniProtKB-UniRule"/>
</dbReference>
<name>A0A845QF18_9HYPH</name>
<comment type="pathway">
    <text evidence="2 8">Cofactor biosynthesis; 7,8-dihydroneopterin triphosphate biosynthesis; 7,8-dihydroneopterin triphosphate from GTP: step 1/1.</text>
</comment>
<feature type="domain" description="GTP cyclohydrolase I" evidence="10">
    <location>
        <begin position="27"/>
        <end position="204"/>
    </location>
</feature>
<dbReference type="HAMAP" id="MF_00223">
    <property type="entry name" value="FolE"/>
    <property type="match status" value="1"/>
</dbReference>
<evidence type="ECO:0000256" key="6">
    <source>
        <dbReference type="ARBA" id="ARBA00022801"/>
    </source>
</evidence>
<dbReference type="UniPathway" id="UPA00848">
    <property type="reaction ID" value="UER00151"/>
</dbReference>
<dbReference type="SUPFAM" id="SSF55620">
    <property type="entry name" value="Tetrahydrobiopterin biosynthesis enzymes-like"/>
    <property type="match status" value="1"/>
</dbReference>
<comment type="catalytic activity">
    <reaction evidence="1 8">
        <text>GTP + H2O = 7,8-dihydroneopterin 3'-triphosphate + formate + H(+)</text>
        <dbReference type="Rhea" id="RHEA:17473"/>
        <dbReference type="ChEBI" id="CHEBI:15377"/>
        <dbReference type="ChEBI" id="CHEBI:15378"/>
        <dbReference type="ChEBI" id="CHEBI:15740"/>
        <dbReference type="ChEBI" id="CHEBI:37565"/>
        <dbReference type="ChEBI" id="CHEBI:58462"/>
        <dbReference type="EC" id="3.5.4.16"/>
    </reaction>
</comment>
<evidence type="ECO:0000313" key="11">
    <source>
        <dbReference type="EMBL" id="NBG96868.1"/>
    </source>
</evidence>
<dbReference type="Gene3D" id="3.30.1130.10">
    <property type="match status" value="1"/>
</dbReference>
<feature type="region of interest" description="Disordered" evidence="9">
    <location>
        <begin position="1"/>
        <end position="21"/>
    </location>
</feature>
<comment type="similarity">
    <text evidence="3 8">Belongs to the GTP cyclohydrolase I family.</text>
</comment>
<organism evidence="11 12">
    <name type="scientific">Pyruvatibacter mobilis</name>
    <dbReference type="NCBI Taxonomy" id="1712261"/>
    <lineage>
        <taxon>Bacteria</taxon>
        <taxon>Pseudomonadati</taxon>
        <taxon>Pseudomonadota</taxon>
        <taxon>Alphaproteobacteria</taxon>
        <taxon>Hyphomicrobiales</taxon>
        <taxon>Parvibaculaceae</taxon>
        <taxon>Pyruvatibacter</taxon>
    </lineage>
</organism>
<dbReference type="PROSITE" id="PS00859">
    <property type="entry name" value="GTP_CYCLOHYDROL_1_1"/>
    <property type="match status" value="1"/>
</dbReference>
<dbReference type="AlphaFoldDB" id="A0A845QF18"/>
<keyword evidence="8" id="KW-0479">Metal-binding</keyword>
<sequence length="210" mass="23538">MDAMVDKAELTETTGDDIKRPTRAEAEAAVRTLISWAGDDPAREGLIDTPSRVVRAYEEFFEGYTEDPAQVLGRTFEEVEGYNDIVMLRDISLESHCEHHMVPILGKAHIAYMPINSVVGISKLARVIEIYAKRLQTQETMTAQIAETIASALKPAGVAVMIEAKHQCMTTRGIKKPDVATITTQFTGVFKDDPRMEERFFRLVRGDRSY</sequence>
<feature type="binding site" evidence="8">
    <location>
        <position position="100"/>
    </location>
    <ligand>
        <name>Zn(2+)</name>
        <dbReference type="ChEBI" id="CHEBI:29105"/>
    </ligand>
</feature>
<evidence type="ECO:0000256" key="9">
    <source>
        <dbReference type="SAM" id="MobiDB-lite"/>
    </source>
</evidence>
<protein>
    <recommendedName>
        <fullName evidence="8">GTP cyclohydrolase 1</fullName>
        <ecNumber evidence="8">3.5.4.16</ecNumber>
    </recommendedName>
    <alternativeName>
        <fullName evidence="8">GTP cyclohydrolase I</fullName>
        <shortName evidence="8">GTP-CH-I</shortName>
    </alternativeName>
</protein>
<reference evidence="11 12" key="1">
    <citation type="journal article" date="2016" name="Int. J. Syst. Evol. Microbiol.">
        <title>Pyruvatibacter mobilis gen. nov., sp. nov., a marine bacterium from the culture broth of Picochlorum sp. 122.</title>
        <authorList>
            <person name="Wang G."/>
            <person name="Tang M."/>
            <person name="Wu H."/>
            <person name="Dai S."/>
            <person name="Li T."/>
            <person name="Chen C."/>
            <person name="He H."/>
            <person name="Fan J."/>
            <person name="Xiang W."/>
            <person name="Li X."/>
        </authorList>
    </citation>
    <scope>NUCLEOTIDE SEQUENCE [LARGE SCALE GENOMIC DNA]</scope>
    <source>
        <strain evidence="11 12">GYP-11</strain>
    </source>
</reference>
<evidence type="ECO:0000256" key="7">
    <source>
        <dbReference type="ARBA" id="ARBA00023134"/>
    </source>
</evidence>
<dbReference type="Proteomes" id="UP000470384">
    <property type="component" value="Unassembled WGS sequence"/>
</dbReference>